<organism evidence="1 2">
    <name type="scientific">Vararia minispora EC-137</name>
    <dbReference type="NCBI Taxonomy" id="1314806"/>
    <lineage>
        <taxon>Eukaryota</taxon>
        <taxon>Fungi</taxon>
        <taxon>Dikarya</taxon>
        <taxon>Basidiomycota</taxon>
        <taxon>Agaricomycotina</taxon>
        <taxon>Agaricomycetes</taxon>
        <taxon>Russulales</taxon>
        <taxon>Lachnocladiaceae</taxon>
        <taxon>Vararia</taxon>
    </lineage>
</organism>
<comment type="caution">
    <text evidence="1">The sequence shown here is derived from an EMBL/GenBank/DDBJ whole genome shotgun (WGS) entry which is preliminary data.</text>
</comment>
<accession>A0ACB8QD09</accession>
<evidence type="ECO:0000313" key="1">
    <source>
        <dbReference type="EMBL" id="KAI0029166.1"/>
    </source>
</evidence>
<name>A0ACB8QD09_9AGAM</name>
<gene>
    <name evidence="1" type="ORF">K488DRAFT_89004</name>
</gene>
<dbReference type="EMBL" id="MU273694">
    <property type="protein sequence ID" value="KAI0029166.1"/>
    <property type="molecule type" value="Genomic_DNA"/>
</dbReference>
<keyword evidence="2" id="KW-1185">Reference proteome</keyword>
<sequence length="612" mass="66745">MANDPRPSAPVPQDAAPRTIKLTIRALLSFPFRLCNPPPAVGKVRSCQMTPVFKVQLEDVLNRKHLPPLGLKDFEEWLLFVEGNPENLYFILWLKEYAARYNHWASQARPPKPRDRFSSDEHYRFSTQALPSNQLAHFYLRAKQTFFTPGGEFELNIPSDILSPFHTGHFVSPHPDPIVFSEVAYEVHKMLKESLDRFVVAQYSNVGSSRALCGIIGGTVIALLGSVAPMAVNFTNGRSRWLRLLALPGLWLGLTVIICSLYGVCMMVYVFGDLRQLHKFELSRPQISSPRPLGFNERAHSDPSSAAVAYKGADSSASILPPYAFVRPRPAPPPSPRPVLTPITIPEAARVHEARRGASPSSSVETPYDRSSRGSSCSSLSIATDDADLNEITMSPAYYEDPAPEGPNTRTGPWSPLQSQFPPQSVKSDWIPSDHTPECNIHRIHGTAGFIHAFEEEPHDVEAGVLAADDATFDFDALPLLADGAPCICGGAAQPVPAIASSIALPAEEADEPDIAGEKAAPLPRYRAEPPRAVASDLHPAPRPYCQRGRPDVVVGRHVAWMRAVPAFGPLTRVLSPVVSRAQWEIVIKSGLIAAVASIALIAGLTAVPVVR</sequence>
<dbReference type="Proteomes" id="UP000814128">
    <property type="component" value="Unassembled WGS sequence"/>
</dbReference>
<reference evidence="1" key="1">
    <citation type="submission" date="2021-02" db="EMBL/GenBank/DDBJ databases">
        <authorList>
            <consortium name="DOE Joint Genome Institute"/>
            <person name="Ahrendt S."/>
            <person name="Looney B.P."/>
            <person name="Miyauchi S."/>
            <person name="Morin E."/>
            <person name="Drula E."/>
            <person name="Courty P.E."/>
            <person name="Chicoki N."/>
            <person name="Fauchery L."/>
            <person name="Kohler A."/>
            <person name="Kuo A."/>
            <person name="Labutti K."/>
            <person name="Pangilinan J."/>
            <person name="Lipzen A."/>
            <person name="Riley R."/>
            <person name="Andreopoulos W."/>
            <person name="He G."/>
            <person name="Johnson J."/>
            <person name="Barry K.W."/>
            <person name="Grigoriev I.V."/>
            <person name="Nagy L."/>
            <person name="Hibbett D."/>
            <person name="Henrissat B."/>
            <person name="Matheny P.B."/>
            <person name="Labbe J."/>
            <person name="Martin F."/>
        </authorList>
    </citation>
    <scope>NUCLEOTIDE SEQUENCE</scope>
    <source>
        <strain evidence="1">EC-137</strain>
    </source>
</reference>
<reference evidence="1" key="2">
    <citation type="journal article" date="2022" name="New Phytol.">
        <title>Evolutionary transition to the ectomycorrhizal habit in the genomes of a hyperdiverse lineage of mushroom-forming fungi.</title>
        <authorList>
            <person name="Looney B."/>
            <person name="Miyauchi S."/>
            <person name="Morin E."/>
            <person name="Drula E."/>
            <person name="Courty P.E."/>
            <person name="Kohler A."/>
            <person name="Kuo A."/>
            <person name="LaButti K."/>
            <person name="Pangilinan J."/>
            <person name="Lipzen A."/>
            <person name="Riley R."/>
            <person name="Andreopoulos W."/>
            <person name="He G."/>
            <person name="Johnson J."/>
            <person name="Nolan M."/>
            <person name="Tritt A."/>
            <person name="Barry K.W."/>
            <person name="Grigoriev I.V."/>
            <person name="Nagy L.G."/>
            <person name="Hibbett D."/>
            <person name="Henrissat B."/>
            <person name="Matheny P.B."/>
            <person name="Labbe J."/>
            <person name="Martin F.M."/>
        </authorList>
    </citation>
    <scope>NUCLEOTIDE SEQUENCE</scope>
    <source>
        <strain evidence="1">EC-137</strain>
    </source>
</reference>
<proteinExistence type="predicted"/>
<evidence type="ECO:0000313" key="2">
    <source>
        <dbReference type="Proteomes" id="UP000814128"/>
    </source>
</evidence>
<protein>
    <submittedName>
        <fullName evidence="1">Uncharacterized protein</fullName>
    </submittedName>
</protein>